<evidence type="ECO:0000313" key="4">
    <source>
        <dbReference type="Proteomes" id="UP001501166"/>
    </source>
</evidence>
<dbReference type="Pfam" id="PF01168">
    <property type="entry name" value="Ala_racemase_N"/>
    <property type="match status" value="1"/>
</dbReference>
<dbReference type="CDD" id="cd06811">
    <property type="entry name" value="PLPDE_III_yhfX_like"/>
    <property type="match status" value="1"/>
</dbReference>
<evidence type="ECO:0000313" key="3">
    <source>
        <dbReference type="EMBL" id="GAA0357123.1"/>
    </source>
</evidence>
<name>A0ABN0X889_9LACT</name>
<protein>
    <submittedName>
        <fullName evidence="3">YhfX family PLP-dependent enzyme</fullName>
    </submittedName>
</protein>
<dbReference type="InterPro" id="IPR048449">
    <property type="entry name" value="YhfX-like_C"/>
</dbReference>
<evidence type="ECO:0000259" key="2">
    <source>
        <dbReference type="Pfam" id="PF21279"/>
    </source>
</evidence>
<dbReference type="Pfam" id="PF21279">
    <property type="entry name" value="YhfX-like_C"/>
    <property type="match status" value="1"/>
</dbReference>
<dbReference type="InterPro" id="IPR001608">
    <property type="entry name" value="Ala_racemase_N"/>
</dbReference>
<proteinExistence type="predicted"/>
<gene>
    <name evidence="3" type="ORF">GCM10008932_07510</name>
</gene>
<reference evidence="3 4" key="1">
    <citation type="journal article" date="2019" name="Int. J. Syst. Evol. Microbiol.">
        <title>The Global Catalogue of Microorganisms (GCM) 10K type strain sequencing project: providing services to taxonomists for standard genome sequencing and annotation.</title>
        <authorList>
            <consortium name="The Broad Institute Genomics Platform"/>
            <consortium name="The Broad Institute Genome Sequencing Center for Infectious Disease"/>
            <person name="Wu L."/>
            <person name="Ma J."/>
        </authorList>
    </citation>
    <scope>NUCLEOTIDE SEQUENCE [LARGE SCALE GENOMIC DNA]</scope>
    <source>
        <strain evidence="3 4">JCM 12662</strain>
    </source>
</reference>
<comment type="caution">
    <text evidence="3">The sequence shown here is derived from an EMBL/GenBank/DDBJ whole genome shotgun (WGS) entry which is preliminary data.</text>
</comment>
<dbReference type="Gene3D" id="2.40.37.30">
    <property type="match status" value="2"/>
</dbReference>
<organism evidence="3 4">
    <name type="scientific">Alkalibacterium iburiense</name>
    <dbReference type="NCBI Taxonomy" id="290589"/>
    <lineage>
        <taxon>Bacteria</taxon>
        <taxon>Bacillati</taxon>
        <taxon>Bacillota</taxon>
        <taxon>Bacilli</taxon>
        <taxon>Lactobacillales</taxon>
        <taxon>Carnobacteriaceae</taxon>
        <taxon>Alkalibacterium</taxon>
    </lineage>
</organism>
<accession>A0ABN0X889</accession>
<evidence type="ECO:0000259" key="1">
    <source>
        <dbReference type="Pfam" id="PF01168"/>
    </source>
</evidence>
<dbReference type="SUPFAM" id="SSF51419">
    <property type="entry name" value="PLP-binding barrel"/>
    <property type="match status" value="1"/>
</dbReference>
<dbReference type="Proteomes" id="UP001501166">
    <property type="component" value="Unassembled WGS sequence"/>
</dbReference>
<feature type="domain" description="YhfX-like C-terminal" evidence="2">
    <location>
        <begin position="278"/>
        <end position="372"/>
    </location>
</feature>
<dbReference type="EMBL" id="BAAACW010000045">
    <property type="protein sequence ID" value="GAA0357123.1"/>
    <property type="molecule type" value="Genomic_DNA"/>
</dbReference>
<dbReference type="RefSeq" id="WP_343754160.1">
    <property type="nucleotide sequence ID" value="NZ_BAAACW010000045.1"/>
</dbReference>
<dbReference type="InterPro" id="IPR029066">
    <property type="entry name" value="PLP-binding_barrel"/>
</dbReference>
<sequence>MFLEMVKKRNPELIDYSVFLHQNGSILPDTYVLDLDRIKENASKLTSKADEMGIELFFMLKQIGRNPLVAKELIKSGMKSPVVVDYKEAKVMMDNNIPLGNVGHLVQIPDHFLKKVMSYGATYITVYSIEKLRKINEVALDLGIKQNILLRVIGKEDAIYPGQYGGFLIEELNDYIDEFKKLSGCNLIGVTSFPCILYDKEKKDFELTPNASTLNKAKELLEKNGLSILELNVPSANTVRTLPLIKEIGGTQGEPGHALTGTSPMHAEFELEEKPAYVYVSEVSHNGPDSAFIYGGGYYPRGHLENVLIDTGDSIMESKVKDFPSDNIDYHLEIENKQVVGATAIMAFRTQVFVTRSHVAVVEGLSKGEPKLLGVYDSQGNKVEGMTYG</sequence>
<feature type="domain" description="Alanine racemase N-terminal" evidence="1">
    <location>
        <begin position="34"/>
        <end position="264"/>
    </location>
</feature>
<keyword evidence="4" id="KW-1185">Reference proteome</keyword>